<accession>A0A9Q3H2E6</accession>
<proteinExistence type="predicted"/>
<gene>
    <name evidence="3" type="ORF">O181_026670</name>
</gene>
<feature type="compositionally biased region" description="Low complexity" evidence="2">
    <location>
        <begin position="247"/>
        <end position="283"/>
    </location>
</feature>
<feature type="compositionally biased region" description="Polar residues" evidence="2">
    <location>
        <begin position="92"/>
        <end position="103"/>
    </location>
</feature>
<feature type="compositionally biased region" description="Low complexity" evidence="2">
    <location>
        <begin position="312"/>
        <end position="327"/>
    </location>
</feature>
<evidence type="ECO:0000313" key="3">
    <source>
        <dbReference type="EMBL" id="MBW0486955.1"/>
    </source>
</evidence>
<feature type="compositionally biased region" description="Polar residues" evidence="2">
    <location>
        <begin position="328"/>
        <end position="341"/>
    </location>
</feature>
<feature type="region of interest" description="Disordered" evidence="2">
    <location>
        <begin position="1"/>
        <end position="119"/>
    </location>
</feature>
<dbReference type="AlphaFoldDB" id="A0A9Q3H2E6"/>
<keyword evidence="4" id="KW-1185">Reference proteome</keyword>
<keyword evidence="1" id="KW-0175">Coiled coil</keyword>
<organism evidence="3 4">
    <name type="scientific">Austropuccinia psidii MF-1</name>
    <dbReference type="NCBI Taxonomy" id="1389203"/>
    <lineage>
        <taxon>Eukaryota</taxon>
        <taxon>Fungi</taxon>
        <taxon>Dikarya</taxon>
        <taxon>Basidiomycota</taxon>
        <taxon>Pucciniomycotina</taxon>
        <taxon>Pucciniomycetes</taxon>
        <taxon>Pucciniales</taxon>
        <taxon>Sphaerophragmiaceae</taxon>
        <taxon>Austropuccinia</taxon>
    </lineage>
</organism>
<comment type="caution">
    <text evidence="3">The sequence shown here is derived from an EMBL/GenBank/DDBJ whole genome shotgun (WGS) entry which is preliminary data.</text>
</comment>
<evidence type="ECO:0000313" key="4">
    <source>
        <dbReference type="Proteomes" id="UP000765509"/>
    </source>
</evidence>
<feature type="compositionally biased region" description="Polar residues" evidence="2">
    <location>
        <begin position="349"/>
        <end position="358"/>
    </location>
</feature>
<dbReference type="Proteomes" id="UP000765509">
    <property type="component" value="Unassembled WGS sequence"/>
</dbReference>
<reference evidence="3" key="1">
    <citation type="submission" date="2021-03" db="EMBL/GenBank/DDBJ databases">
        <title>Draft genome sequence of rust myrtle Austropuccinia psidii MF-1, a brazilian biotype.</title>
        <authorList>
            <person name="Quecine M.C."/>
            <person name="Pachon D.M.R."/>
            <person name="Bonatelli M.L."/>
            <person name="Correr F.H."/>
            <person name="Franceschini L.M."/>
            <person name="Leite T.F."/>
            <person name="Margarido G.R.A."/>
            <person name="Almeida C.A."/>
            <person name="Ferrarezi J.A."/>
            <person name="Labate C.A."/>
        </authorList>
    </citation>
    <scope>NUCLEOTIDE SEQUENCE</scope>
    <source>
        <strain evidence="3">MF-1</strain>
    </source>
</reference>
<evidence type="ECO:0000256" key="1">
    <source>
        <dbReference type="SAM" id="Coils"/>
    </source>
</evidence>
<feature type="region of interest" description="Disordered" evidence="2">
    <location>
        <begin position="247"/>
        <end position="358"/>
    </location>
</feature>
<feature type="coiled-coil region" evidence="1">
    <location>
        <begin position="410"/>
        <end position="444"/>
    </location>
</feature>
<feature type="compositionally biased region" description="Basic and acidic residues" evidence="2">
    <location>
        <begin position="33"/>
        <end position="55"/>
    </location>
</feature>
<sequence length="466" mass="52288">MKSQDENLPNQSLIDDHDLWGSSDPEDSSITHQQDHHPNQPESDKDHENEHENEIGNKSMLNDNEDELNDHGDDNDPTNDLLNLSPIDDQIDPSTTSDFTQTIPKKLPPPSFQTAFSQSRLQPQPNISTFHQAFNSHSSNLFPIVSNSIDSSNNSIKPFNLKKNLNLNPSLNLSSSHSHSQSNLNQFEDSSNKFFESLVNSSSSSSSSNLSIHSNSFFDPTNHSNLISSNQNLNQTQTINQKRNSLNQISNSSNSNSNDSLSPSTPNPSSSNQNQSTSLKNSSFNLCLPPRPPKLKDDPRYASTPYNSPTGSASSTPVLPSLSLSKSNQNEPFNKPITSLSSKRRKIHSNQSISQFVPSKPQLDQFTQWKRIQELRSQRDRSKSFSVTSAQELDQLENQWSQKLQQSGTLTEALKLKQVLENQIKTLKKMKDNLGEELVRVQIEESVLRNFRGIIADRQANQENWN</sequence>
<evidence type="ECO:0000256" key="2">
    <source>
        <dbReference type="SAM" id="MobiDB-lite"/>
    </source>
</evidence>
<dbReference type="OrthoDB" id="2505289at2759"/>
<protein>
    <submittedName>
        <fullName evidence="3">Uncharacterized protein</fullName>
    </submittedName>
</protein>
<dbReference type="EMBL" id="AVOT02008896">
    <property type="protein sequence ID" value="MBW0486955.1"/>
    <property type="molecule type" value="Genomic_DNA"/>
</dbReference>
<name>A0A9Q3H2E6_9BASI</name>
<feature type="compositionally biased region" description="Polar residues" evidence="2">
    <location>
        <begin position="1"/>
        <end position="13"/>
    </location>
</feature>